<dbReference type="Proteomes" id="UP000775213">
    <property type="component" value="Unassembled WGS sequence"/>
</dbReference>
<evidence type="ECO:0000256" key="1">
    <source>
        <dbReference type="SAM" id="MobiDB-lite"/>
    </source>
</evidence>
<comment type="caution">
    <text evidence="2">The sequence shown here is derived from an EMBL/GenBank/DDBJ whole genome shotgun (WGS) entry which is preliminary data.</text>
</comment>
<accession>A0AAV7GGV8</accession>
<gene>
    <name evidence="2" type="ORF">IEQ34_015502</name>
</gene>
<feature type="region of interest" description="Disordered" evidence="1">
    <location>
        <begin position="49"/>
        <end position="69"/>
    </location>
</feature>
<proteinExistence type="predicted"/>
<sequence length="69" mass="7651">MFLMDWKSASDVAISTYRAKAVELEPESGIHVWVRSACAGLIVKPEYNREASSHADGVRTREGNEVGDR</sequence>
<protein>
    <submittedName>
        <fullName evidence="2">Uncharacterized protein</fullName>
    </submittedName>
</protein>
<evidence type="ECO:0000313" key="3">
    <source>
        <dbReference type="Proteomes" id="UP000775213"/>
    </source>
</evidence>
<evidence type="ECO:0000313" key="2">
    <source>
        <dbReference type="EMBL" id="KAH0455470.1"/>
    </source>
</evidence>
<dbReference type="EMBL" id="JAGFBR010000014">
    <property type="protein sequence ID" value="KAH0455470.1"/>
    <property type="molecule type" value="Genomic_DNA"/>
</dbReference>
<organism evidence="2 3">
    <name type="scientific">Dendrobium chrysotoxum</name>
    <name type="common">Orchid</name>
    <dbReference type="NCBI Taxonomy" id="161865"/>
    <lineage>
        <taxon>Eukaryota</taxon>
        <taxon>Viridiplantae</taxon>
        <taxon>Streptophyta</taxon>
        <taxon>Embryophyta</taxon>
        <taxon>Tracheophyta</taxon>
        <taxon>Spermatophyta</taxon>
        <taxon>Magnoliopsida</taxon>
        <taxon>Liliopsida</taxon>
        <taxon>Asparagales</taxon>
        <taxon>Orchidaceae</taxon>
        <taxon>Epidendroideae</taxon>
        <taxon>Malaxideae</taxon>
        <taxon>Dendrobiinae</taxon>
        <taxon>Dendrobium</taxon>
    </lineage>
</organism>
<reference evidence="2 3" key="1">
    <citation type="journal article" date="2021" name="Hortic Res">
        <title>Chromosome-scale assembly of the Dendrobium chrysotoxum genome enhances the understanding of orchid evolution.</title>
        <authorList>
            <person name="Zhang Y."/>
            <person name="Zhang G.Q."/>
            <person name="Zhang D."/>
            <person name="Liu X.D."/>
            <person name="Xu X.Y."/>
            <person name="Sun W.H."/>
            <person name="Yu X."/>
            <person name="Zhu X."/>
            <person name="Wang Z.W."/>
            <person name="Zhao X."/>
            <person name="Zhong W.Y."/>
            <person name="Chen H."/>
            <person name="Yin W.L."/>
            <person name="Huang T."/>
            <person name="Niu S.C."/>
            <person name="Liu Z.J."/>
        </authorList>
    </citation>
    <scope>NUCLEOTIDE SEQUENCE [LARGE SCALE GENOMIC DNA]</scope>
    <source>
        <strain evidence="2">Lindl</strain>
    </source>
</reference>
<dbReference type="AlphaFoldDB" id="A0AAV7GGV8"/>
<name>A0AAV7GGV8_DENCH</name>
<keyword evidence="3" id="KW-1185">Reference proteome</keyword>